<protein>
    <submittedName>
        <fullName evidence="2">Uncharacterized protein</fullName>
    </submittedName>
</protein>
<proteinExistence type="predicted"/>
<accession>A0A414WWU7</accession>
<dbReference type="Proteomes" id="UP000284998">
    <property type="component" value="Unassembled WGS sequence"/>
</dbReference>
<dbReference type="RefSeq" id="WP_118243931.1">
    <property type="nucleotide sequence ID" value="NZ_QRHQ01000001.1"/>
</dbReference>
<evidence type="ECO:0000256" key="1">
    <source>
        <dbReference type="SAM" id="Phobius"/>
    </source>
</evidence>
<evidence type="ECO:0000313" key="2">
    <source>
        <dbReference type="EMBL" id="RHH43183.1"/>
    </source>
</evidence>
<reference evidence="2 3" key="1">
    <citation type="submission" date="2018-08" db="EMBL/GenBank/DDBJ databases">
        <title>A genome reference for cultivated species of the human gut microbiota.</title>
        <authorList>
            <person name="Zou Y."/>
            <person name="Xue W."/>
            <person name="Luo G."/>
        </authorList>
    </citation>
    <scope>NUCLEOTIDE SEQUENCE [LARGE SCALE GENOMIC DNA]</scope>
    <source>
        <strain evidence="2 3">AM17-44</strain>
    </source>
</reference>
<dbReference type="AlphaFoldDB" id="A0A414WWU7"/>
<feature type="transmembrane region" description="Helical" evidence="1">
    <location>
        <begin position="14"/>
        <end position="37"/>
    </location>
</feature>
<keyword evidence="1" id="KW-1133">Transmembrane helix</keyword>
<sequence>MDALIKLFSSLKEYWKTIVITLICNALTIYLICFLTVPDFKNYEFSKEVALSIIGSLFYSTIFYSLSTILLIPWFFVNRLIDFNTKCITKLNFIASIIVLIALTTYELILMIFIEEYSFNIIRELKVIASSVLLPTIMAFGEYLKIKRAEKRNKRTPKN</sequence>
<keyword evidence="1" id="KW-0472">Membrane</keyword>
<gene>
    <name evidence="2" type="ORF">DW204_10065</name>
</gene>
<feature type="transmembrane region" description="Helical" evidence="1">
    <location>
        <begin position="126"/>
        <end position="144"/>
    </location>
</feature>
<evidence type="ECO:0000313" key="3">
    <source>
        <dbReference type="Proteomes" id="UP000284998"/>
    </source>
</evidence>
<name>A0A414WWU7_9BACT</name>
<comment type="caution">
    <text evidence="2">The sequence shown here is derived from an EMBL/GenBank/DDBJ whole genome shotgun (WGS) entry which is preliminary data.</text>
</comment>
<feature type="transmembrane region" description="Helical" evidence="1">
    <location>
        <begin position="57"/>
        <end position="81"/>
    </location>
</feature>
<feature type="transmembrane region" description="Helical" evidence="1">
    <location>
        <begin position="93"/>
        <end position="114"/>
    </location>
</feature>
<dbReference type="EMBL" id="QRJS01000024">
    <property type="protein sequence ID" value="RHH43183.1"/>
    <property type="molecule type" value="Genomic_DNA"/>
</dbReference>
<keyword evidence="1" id="KW-0812">Transmembrane</keyword>
<organism evidence="2 3">
    <name type="scientific">Phocaeicola plebeius</name>
    <dbReference type="NCBI Taxonomy" id="310297"/>
    <lineage>
        <taxon>Bacteria</taxon>
        <taxon>Pseudomonadati</taxon>
        <taxon>Bacteroidota</taxon>
        <taxon>Bacteroidia</taxon>
        <taxon>Bacteroidales</taxon>
        <taxon>Bacteroidaceae</taxon>
        <taxon>Phocaeicola</taxon>
    </lineage>
</organism>